<accession>A0A6J6S2V6</accession>
<feature type="transmembrane region" description="Helical" evidence="1">
    <location>
        <begin position="13"/>
        <end position="34"/>
    </location>
</feature>
<dbReference type="EMBL" id="CAESGF010000004">
    <property type="protein sequence ID" value="CAB4363204.1"/>
    <property type="molecule type" value="Genomic_DNA"/>
</dbReference>
<feature type="domain" description="DUF2231" evidence="2">
    <location>
        <begin position="7"/>
        <end position="164"/>
    </location>
</feature>
<dbReference type="Pfam" id="PF09990">
    <property type="entry name" value="DUF2231"/>
    <property type="match status" value="1"/>
</dbReference>
<dbReference type="EMBL" id="CAFAAV010000025">
    <property type="protein sequence ID" value="CAB4807465.1"/>
    <property type="molecule type" value="Genomic_DNA"/>
</dbReference>
<evidence type="ECO:0000313" key="8">
    <source>
        <dbReference type="EMBL" id="CAB4995351.1"/>
    </source>
</evidence>
<feature type="transmembrane region" description="Helical" evidence="1">
    <location>
        <begin position="41"/>
        <end position="61"/>
    </location>
</feature>
<dbReference type="EMBL" id="CAFBOL010000046">
    <property type="protein sequence ID" value="CAB4995351.1"/>
    <property type="molecule type" value="Genomic_DNA"/>
</dbReference>
<keyword evidence="1" id="KW-0472">Membrane</keyword>
<dbReference type="AlphaFoldDB" id="A0A6J6S2V6"/>
<evidence type="ECO:0000313" key="4">
    <source>
        <dbReference type="EMBL" id="CAB4729032.1"/>
    </source>
</evidence>
<gene>
    <name evidence="4" type="ORF">UFOPK2656_01972</name>
    <name evidence="5" type="ORF">UFOPK3099_00508</name>
    <name evidence="6" type="ORF">UFOPK3267_00021</name>
    <name evidence="7" type="ORF">UFOPK3651_00840</name>
    <name evidence="8" type="ORF">UFOPK3931_01757</name>
    <name evidence="3" type="ORF">UFOPK4189_00985</name>
</gene>
<name>A0A6J6S2V6_9ZZZZ</name>
<feature type="transmembrane region" description="Helical" evidence="1">
    <location>
        <begin position="130"/>
        <end position="152"/>
    </location>
</feature>
<evidence type="ECO:0000259" key="2">
    <source>
        <dbReference type="Pfam" id="PF09990"/>
    </source>
</evidence>
<evidence type="ECO:0000313" key="6">
    <source>
        <dbReference type="EMBL" id="CAB4845871.1"/>
    </source>
</evidence>
<dbReference type="EMBL" id="CAFBMT010000004">
    <property type="protein sequence ID" value="CAB4920811.1"/>
    <property type="molecule type" value="Genomic_DNA"/>
</dbReference>
<feature type="transmembrane region" description="Helical" evidence="1">
    <location>
        <begin position="91"/>
        <end position="109"/>
    </location>
</feature>
<evidence type="ECO:0000313" key="5">
    <source>
        <dbReference type="EMBL" id="CAB4807465.1"/>
    </source>
</evidence>
<proteinExistence type="predicted"/>
<evidence type="ECO:0000313" key="7">
    <source>
        <dbReference type="EMBL" id="CAB4920811.1"/>
    </source>
</evidence>
<dbReference type="InterPro" id="IPR019251">
    <property type="entry name" value="DUF2231_TM"/>
</dbReference>
<evidence type="ECO:0000313" key="3">
    <source>
        <dbReference type="EMBL" id="CAB4363204.1"/>
    </source>
</evidence>
<organism evidence="4">
    <name type="scientific">freshwater metagenome</name>
    <dbReference type="NCBI Taxonomy" id="449393"/>
    <lineage>
        <taxon>unclassified sequences</taxon>
        <taxon>metagenomes</taxon>
        <taxon>ecological metagenomes</taxon>
    </lineage>
</organism>
<reference evidence="4" key="1">
    <citation type="submission" date="2020-05" db="EMBL/GenBank/DDBJ databases">
        <authorList>
            <person name="Chiriac C."/>
            <person name="Salcher M."/>
            <person name="Ghai R."/>
            <person name="Kavagutti S V."/>
        </authorList>
    </citation>
    <scope>NUCLEOTIDE SEQUENCE</scope>
</reference>
<dbReference type="EMBL" id="CAFBIY010000001">
    <property type="protein sequence ID" value="CAB4845871.1"/>
    <property type="molecule type" value="Genomic_DNA"/>
</dbReference>
<dbReference type="EMBL" id="CAEZYF010000012">
    <property type="protein sequence ID" value="CAB4729032.1"/>
    <property type="molecule type" value="Genomic_DNA"/>
</dbReference>
<evidence type="ECO:0000256" key="1">
    <source>
        <dbReference type="SAM" id="Phobius"/>
    </source>
</evidence>
<keyword evidence="1" id="KW-1133">Transmembrane helix</keyword>
<sequence length="166" mass="17444">MFDTLGGLPAHPLLVHIPVVLIPLAALGALAIAVRPRWMRSFGWLLAGVAGVGLLGAIFAAQSGEAYKETLEATGQTITSTLEDHAEMGDAAQGFAAVFFALLAVWVLFAWWRRRSGEEKVTAVVKQPKVIAIILSVLVVVSGIAATASVTVTGHSGAKSVWESKK</sequence>
<protein>
    <submittedName>
        <fullName evidence="4">Unannotated protein</fullName>
    </submittedName>
</protein>
<keyword evidence="1" id="KW-0812">Transmembrane</keyword>